<comment type="caution">
    <text evidence="1">The sequence shown here is derived from an EMBL/GenBank/DDBJ whole genome shotgun (WGS) entry which is preliminary data.</text>
</comment>
<protein>
    <submittedName>
        <fullName evidence="1">Uncharacterized protein</fullName>
    </submittedName>
</protein>
<dbReference type="AlphaFoldDB" id="A0A645I2A8"/>
<proteinExistence type="predicted"/>
<sequence>MGFCDRPETVGLEQYQIASGLCSVQGGAHEEGCGIVGCFVDVRGRAVRCGRAGDSGSRRG</sequence>
<gene>
    <name evidence="1" type="ORF">SDC9_192867</name>
</gene>
<evidence type="ECO:0000313" key="1">
    <source>
        <dbReference type="EMBL" id="MPN45300.1"/>
    </source>
</evidence>
<accession>A0A645I2A8</accession>
<reference evidence="1" key="1">
    <citation type="submission" date="2019-08" db="EMBL/GenBank/DDBJ databases">
        <authorList>
            <person name="Kucharzyk K."/>
            <person name="Murdoch R.W."/>
            <person name="Higgins S."/>
            <person name="Loffler F."/>
        </authorList>
    </citation>
    <scope>NUCLEOTIDE SEQUENCE</scope>
</reference>
<organism evidence="1">
    <name type="scientific">bioreactor metagenome</name>
    <dbReference type="NCBI Taxonomy" id="1076179"/>
    <lineage>
        <taxon>unclassified sequences</taxon>
        <taxon>metagenomes</taxon>
        <taxon>ecological metagenomes</taxon>
    </lineage>
</organism>
<name>A0A645I2A8_9ZZZZ</name>
<dbReference type="EMBL" id="VSSQ01105080">
    <property type="protein sequence ID" value="MPN45300.1"/>
    <property type="molecule type" value="Genomic_DNA"/>
</dbReference>